<dbReference type="PANTHER" id="PTHR30535">
    <property type="entry name" value="VITAMIN B12-BINDING PROTEIN"/>
    <property type="match status" value="1"/>
</dbReference>
<evidence type="ECO:0000259" key="3">
    <source>
        <dbReference type="PROSITE" id="PS50983"/>
    </source>
</evidence>
<keyword evidence="1 2" id="KW-0732">Signal</keyword>
<dbReference type="PROSITE" id="PS50983">
    <property type="entry name" value="FE_B12_PBP"/>
    <property type="match status" value="1"/>
</dbReference>
<dbReference type="SUPFAM" id="SSF53807">
    <property type="entry name" value="Helical backbone' metal receptor"/>
    <property type="match status" value="1"/>
</dbReference>
<dbReference type="InterPro" id="IPR002491">
    <property type="entry name" value="ABC_transptr_periplasmic_BD"/>
</dbReference>
<gene>
    <name evidence="4" type="ORF">SAMN05660420_00777</name>
</gene>
<dbReference type="InterPro" id="IPR054828">
    <property type="entry name" value="Vit_B12_bind_prot"/>
</dbReference>
<name>A0A1H3X133_9BACT</name>
<dbReference type="InterPro" id="IPR050902">
    <property type="entry name" value="ABC_Transporter_SBP"/>
</dbReference>
<dbReference type="Gene3D" id="3.40.50.1980">
    <property type="entry name" value="Nitrogenase molybdenum iron protein domain"/>
    <property type="match status" value="2"/>
</dbReference>
<organism evidence="4 5">
    <name type="scientific">Desulfuromusa kysingii</name>
    <dbReference type="NCBI Taxonomy" id="37625"/>
    <lineage>
        <taxon>Bacteria</taxon>
        <taxon>Pseudomonadati</taxon>
        <taxon>Thermodesulfobacteriota</taxon>
        <taxon>Desulfuromonadia</taxon>
        <taxon>Desulfuromonadales</taxon>
        <taxon>Geopsychrobacteraceae</taxon>
        <taxon>Desulfuromusa</taxon>
    </lineage>
</organism>
<evidence type="ECO:0000256" key="2">
    <source>
        <dbReference type="SAM" id="SignalP"/>
    </source>
</evidence>
<evidence type="ECO:0000313" key="4">
    <source>
        <dbReference type="EMBL" id="SDZ93097.1"/>
    </source>
</evidence>
<dbReference type="PANTHER" id="PTHR30535:SF34">
    <property type="entry name" value="MOLYBDATE-BINDING PROTEIN MOLA"/>
    <property type="match status" value="1"/>
</dbReference>
<dbReference type="Proteomes" id="UP000199409">
    <property type="component" value="Unassembled WGS sequence"/>
</dbReference>
<accession>A0A1H3X133</accession>
<dbReference type="RefSeq" id="WP_092344920.1">
    <property type="nucleotide sequence ID" value="NZ_FNQN01000002.1"/>
</dbReference>
<dbReference type="AlphaFoldDB" id="A0A1H3X133"/>
<dbReference type="NCBIfam" id="NF038402">
    <property type="entry name" value="TroA_like"/>
    <property type="match status" value="1"/>
</dbReference>
<keyword evidence="5" id="KW-1185">Reference proteome</keyword>
<dbReference type="GO" id="GO:0071281">
    <property type="term" value="P:cellular response to iron ion"/>
    <property type="evidence" value="ECO:0007669"/>
    <property type="project" value="TreeGrafter"/>
</dbReference>
<evidence type="ECO:0000313" key="5">
    <source>
        <dbReference type="Proteomes" id="UP000199409"/>
    </source>
</evidence>
<sequence>MHKSLILGIILTLFCCGNAIALNVTDAINRQVTIPNPPQRIVSLVPSVTETLFKLGLEQRIAAVTDFCTFPEAAQQLPKVGGYADPSLESILIHQPDLVIAAADMNRPALVRRLELMKIPVYVIHSQTVAETLTTIQNIASITGVEEQGKNLVNSIKVRIQKVQEQIAGRTPLSMIECVMLQPLTVAGPDTFINDVITIAGGQNAVPQGPSRYPTWNTEALLSINPEAIIVSTYPGQPTPKQFFDNWPQLHAVKNNRIIEVEADWVHRPGPRMILGIEALAKALHTDISNHE</sequence>
<dbReference type="OrthoDB" id="9787830at2"/>
<dbReference type="EMBL" id="FNQN01000002">
    <property type="protein sequence ID" value="SDZ93097.1"/>
    <property type="molecule type" value="Genomic_DNA"/>
</dbReference>
<feature type="chain" id="PRO_5011462088" evidence="2">
    <location>
        <begin position="22"/>
        <end position="292"/>
    </location>
</feature>
<dbReference type="CDD" id="cd01144">
    <property type="entry name" value="BtuF"/>
    <property type="match status" value="1"/>
</dbReference>
<feature type="signal peptide" evidence="2">
    <location>
        <begin position="1"/>
        <end position="21"/>
    </location>
</feature>
<evidence type="ECO:0000256" key="1">
    <source>
        <dbReference type="ARBA" id="ARBA00022729"/>
    </source>
</evidence>
<reference evidence="4 5" key="1">
    <citation type="submission" date="2016-10" db="EMBL/GenBank/DDBJ databases">
        <authorList>
            <person name="de Groot N.N."/>
        </authorList>
    </citation>
    <scope>NUCLEOTIDE SEQUENCE [LARGE SCALE GENOMIC DNA]</scope>
    <source>
        <strain evidence="4 5">DSM 7343</strain>
    </source>
</reference>
<dbReference type="Pfam" id="PF01497">
    <property type="entry name" value="Peripla_BP_2"/>
    <property type="match status" value="1"/>
</dbReference>
<proteinExistence type="predicted"/>
<feature type="domain" description="Fe/B12 periplasmic-binding" evidence="3">
    <location>
        <begin position="40"/>
        <end position="288"/>
    </location>
</feature>
<dbReference type="STRING" id="37625.SAMN05660420_00777"/>
<protein>
    <submittedName>
        <fullName evidence="4">Iron complex transport system substrate-binding protein</fullName>
    </submittedName>
</protein>